<reference evidence="4" key="2">
    <citation type="submission" date="2021-11" db="EMBL/GenBank/DDBJ databases">
        <authorList>
            <consortium name="Genoscope - CEA"/>
            <person name="William W."/>
        </authorList>
    </citation>
    <scope>NUCLEOTIDE SEQUENCE</scope>
</reference>
<evidence type="ECO:0000256" key="1">
    <source>
        <dbReference type="SAM" id="MobiDB-lite"/>
    </source>
</evidence>
<dbReference type="FunFam" id="3.40.50.1000:FF:000093">
    <property type="entry name" value="NLI interacting factor-like phosphatase family protein"/>
    <property type="match status" value="1"/>
</dbReference>
<evidence type="ECO:0000313" key="4">
    <source>
        <dbReference type="EMBL" id="CAH0377174.1"/>
    </source>
</evidence>
<accession>A0A7S3ZKN9</accession>
<dbReference type="PROSITE" id="PS50969">
    <property type="entry name" value="FCP1"/>
    <property type="match status" value="1"/>
</dbReference>
<dbReference type="GO" id="GO:0016791">
    <property type="term" value="F:phosphatase activity"/>
    <property type="evidence" value="ECO:0007669"/>
    <property type="project" value="InterPro"/>
</dbReference>
<dbReference type="EMBL" id="CAKKNE010000005">
    <property type="protein sequence ID" value="CAH0377174.1"/>
    <property type="molecule type" value="Genomic_DNA"/>
</dbReference>
<dbReference type="PANTHER" id="PTHR12210">
    <property type="entry name" value="DULLARD PROTEIN PHOSPHATASE"/>
    <property type="match status" value="1"/>
</dbReference>
<dbReference type="NCBIfam" id="TIGR02251">
    <property type="entry name" value="HIF-SF_euk"/>
    <property type="match status" value="1"/>
</dbReference>
<reference evidence="3" key="1">
    <citation type="submission" date="2021-01" db="EMBL/GenBank/DDBJ databases">
        <authorList>
            <person name="Corre E."/>
            <person name="Pelletier E."/>
            <person name="Niang G."/>
            <person name="Scheremetjew M."/>
            <person name="Finn R."/>
            <person name="Kale V."/>
            <person name="Holt S."/>
            <person name="Cochrane G."/>
            <person name="Meng A."/>
            <person name="Brown T."/>
            <person name="Cohen L."/>
        </authorList>
    </citation>
    <scope>NUCLEOTIDE SEQUENCE</scope>
    <source>
        <strain evidence="3">CCMP1756</strain>
    </source>
</reference>
<dbReference type="OrthoDB" id="277011at2759"/>
<dbReference type="Proteomes" id="UP000789595">
    <property type="component" value="Unassembled WGS sequence"/>
</dbReference>
<dbReference type="EMBL" id="HBIW01001557">
    <property type="protein sequence ID" value="CAE0685902.1"/>
    <property type="molecule type" value="Transcribed_RNA"/>
</dbReference>
<protein>
    <recommendedName>
        <fullName evidence="2">FCP1 homology domain-containing protein</fullName>
    </recommendedName>
</protein>
<dbReference type="InterPro" id="IPR023214">
    <property type="entry name" value="HAD_sf"/>
</dbReference>
<feature type="domain" description="FCP1 homology" evidence="2">
    <location>
        <begin position="151"/>
        <end position="310"/>
    </location>
</feature>
<keyword evidence="5" id="KW-1185">Reference proteome</keyword>
<organism evidence="3">
    <name type="scientific">Pelagomonas calceolata</name>
    <dbReference type="NCBI Taxonomy" id="35677"/>
    <lineage>
        <taxon>Eukaryota</taxon>
        <taxon>Sar</taxon>
        <taxon>Stramenopiles</taxon>
        <taxon>Ochrophyta</taxon>
        <taxon>Pelagophyceae</taxon>
        <taxon>Pelagomonadales</taxon>
        <taxon>Pelagomonadaceae</taxon>
        <taxon>Pelagomonas</taxon>
    </lineage>
</organism>
<dbReference type="CDD" id="cd07521">
    <property type="entry name" value="HAD_FCP1-like"/>
    <property type="match status" value="1"/>
</dbReference>
<evidence type="ECO:0000259" key="2">
    <source>
        <dbReference type="PROSITE" id="PS50969"/>
    </source>
</evidence>
<dbReference type="Gene3D" id="3.40.50.1000">
    <property type="entry name" value="HAD superfamily/HAD-like"/>
    <property type="match status" value="1"/>
</dbReference>
<feature type="compositionally biased region" description="Low complexity" evidence="1">
    <location>
        <begin position="125"/>
        <end position="136"/>
    </location>
</feature>
<proteinExistence type="predicted"/>
<dbReference type="Pfam" id="PF03031">
    <property type="entry name" value="NIF"/>
    <property type="match status" value="1"/>
</dbReference>
<dbReference type="InterPro" id="IPR004274">
    <property type="entry name" value="FCP1_dom"/>
</dbReference>
<name>A0A7S3ZKN9_9STRA</name>
<dbReference type="InterPro" id="IPR050365">
    <property type="entry name" value="TIM50"/>
</dbReference>
<gene>
    <name evidence="3" type="ORF">PCAL00307_LOCUS1336</name>
    <name evidence="4" type="ORF">PECAL_5P17430</name>
</gene>
<sequence length="351" mass="38434">MAVTVLAPSEDSGRVTPTLKTGRRRLAVQPAPGKVDVDQEPPSPLSHRGILARHATFAPRSEAEKAFGSPIPVSPGARAPPVDAASPRPQRAKPTKNTPTQPRRKFSFPKMGFFSSKTKPRDSTSGQGSPGPRRGPLALRRADALLAPRDPSDPRITLVLDLDETLVRSSFDAAFAADFEAPFTLNGARCTARVRKRPFVDEFLKRVSQKYELVVMTAGVKPYAKLVLDLLDKHGVLKARFYRESCTKTATGLLVKDLGRLNRDLKRTIVVDNSPNAYLWHPEHAIDVSDFVGDPQDEELAVLADFLDIIHDVDDVRRHVARWRDGGAYSMPRDATAGAAARAEKAAKAKK</sequence>
<feature type="region of interest" description="Disordered" evidence="1">
    <location>
        <begin position="1"/>
        <end position="136"/>
    </location>
</feature>
<dbReference type="SMART" id="SM00577">
    <property type="entry name" value="CPDc"/>
    <property type="match status" value="1"/>
</dbReference>
<dbReference type="AlphaFoldDB" id="A0A7S3ZKN9"/>
<evidence type="ECO:0000313" key="5">
    <source>
        <dbReference type="Proteomes" id="UP000789595"/>
    </source>
</evidence>
<evidence type="ECO:0000313" key="3">
    <source>
        <dbReference type="EMBL" id="CAE0685902.1"/>
    </source>
</evidence>
<dbReference type="InterPro" id="IPR011948">
    <property type="entry name" value="Dullard_phosphatase"/>
</dbReference>
<dbReference type="InterPro" id="IPR036412">
    <property type="entry name" value="HAD-like_sf"/>
</dbReference>
<dbReference type="SUPFAM" id="SSF56784">
    <property type="entry name" value="HAD-like"/>
    <property type="match status" value="1"/>
</dbReference>